<dbReference type="SUPFAM" id="SSF102712">
    <property type="entry name" value="JAB1/MPN domain"/>
    <property type="match status" value="1"/>
</dbReference>
<dbReference type="GO" id="GO:0140492">
    <property type="term" value="F:metal-dependent deubiquitinase activity"/>
    <property type="evidence" value="ECO:0007669"/>
    <property type="project" value="EnsemblFungi"/>
</dbReference>
<dbReference type="GO" id="GO:0043328">
    <property type="term" value="P:protein transport to vacuole involved in ubiquitin-dependent protein catabolic process via the multivesicular body sorting pathway"/>
    <property type="evidence" value="ECO:0007669"/>
    <property type="project" value="EnsemblFungi"/>
</dbReference>
<accession>A0A137P2X7</accession>
<feature type="region of interest" description="Disordered" evidence="9">
    <location>
        <begin position="254"/>
        <end position="289"/>
    </location>
</feature>
<dbReference type="Pfam" id="PF01398">
    <property type="entry name" value="JAB"/>
    <property type="match status" value="1"/>
</dbReference>
<dbReference type="GO" id="GO:0008270">
    <property type="term" value="F:zinc ion binding"/>
    <property type="evidence" value="ECO:0007669"/>
    <property type="project" value="EnsemblFungi"/>
</dbReference>
<name>A0A137P2X7_CONC2</name>
<dbReference type="GO" id="GO:0016020">
    <property type="term" value="C:membrane"/>
    <property type="evidence" value="ECO:0007669"/>
    <property type="project" value="TreeGrafter"/>
</dbReference>
<evidence type="ECO:0000256" key="4">
    <source>
        <dbReference type="ARBA" id="ARBA00022723"/>
    </source>
</evidence>
<feature type="domain" description="MPN" evidence="10">
    <location>
        <begin position="322"/>
        <end position="449"/>
    </location>
</feature>
<sequence length="498" mass="56577">MTQNKPVPSIHELNSKISVQPVDPKIDFNLYLRSSEILYKQAKVYQMEDDYEVAYIMYMKLCLLITKELANHPDNKNPIYKEKLGIVRKHCNFALTQLELLKPLLMKRHTEWVKYNQQQKNKAINESTQTQITSPTQNENEVQTTRELSPSSIQKQALSSNSSFDLVKELQGVKIDHNRGYNNIYQYQTNNNNSSQATINSNYLMNSLYPSLESLSNAKYDGYKPPLPDRDEIKNNMAPARLSSLTENTQNRLELRASPPPPLPPQNPPPRVSSPPPSVTSPPLIPPKPKELISSIPSEIALAHINSSTRHFTEGGSPLRNVFFSKKLIQEFLNIASKNTLNNLETCGILCAKLKHNNFFINTLLIPKQTSTSDTCTTSHEEEIFNYQDTNDLISMGWIHTHPTQTCFLSSVDLHTHCSYQLMLPEAIAIVCAPRHKPDLGVFRLTDPEGIRIITNCREPGLFHPHPPGELYCDAYPNGHVSYSDDIKFKVVDLRDKK</sequence>
<evidence type="ECO:0000256" key="3">
    <source>
        <dbReference type="ARBA" id="ARBA00022670"/>
    </source>
</evidence>
<dbReference type="OrthoDB" id="3640at2759"/>
<evidence type="ECO:0000256" key="6">
    <source>
        <dbReference type="ARBA" id="ARBA00022801"/>
    </source>
</evidence>
<dbReference type="FunFam" id="3.40.140.10:FF:000033">
    <property type="entry name" value="AMSH-like protease sst2"/>
    <property type="match status" value="1"/>
</dbReference>
<dbReference type="Gene3D" id="1.20.58.80">
    <property type="entry name" value="Phosphotransferase system, lactose/cellobiose-type IIA subunit"/>
    <property type="match status" value="1"/>
</dbReference>
<gene>
    <name evidence="11" type="ORF">CONCODRAFT_18382</name>
</gene>
<dbReference type="Pfam" id="PF08969">
    <property type="entry name" value="USP8_dimer"/>
    <property type="match status" value="1"/>
</dbReference>
<dbReference type="SUPFAM" id="SSF140856">
    <property type="entry name" value="USP8 N-terminal domain-like"/>
    <property type="match status" value="1"/>
</dbReference>
<dbReference type="GO" id="GO:0120113">
    <property type="term" value="P:cytoplasm to vacuole targeting by the NVT pathway"/>
    <property type="evidence" value="ECO:0007669"/>
    <property type="project" value="EnsemblFungi"/>
</dbReference>
<keyword evidence="7" id="KW-0862">Zinc</keyword>
<dbReference type="Proteomes" id="UP000070444">
    <property type="component" value="Unassembled WGS sequence"/>
</dbReference>
<feature type="region of interest" description="Disordered" evidence="9">
    <location>
        <begin position="124"/>
        <end position="155"/>
    </location>
</feature>
<keyword evidence="8" id="KW-0482">Metalloprotease</keyword>
<comment type="similarity">
    <text evidence="2">Belongs to the peptidase M67C family.</text>
</comment>
<dbReference type="SMART" id="SM00232">
    <property type="entry name" value="JAB_MPN"/>
    <property type="match status" value="1"/>
</dbReference>
<evidence type="ECO:0000256" key="5">
    <source>
        <dbReference type="ARBA" id="ARBA00022786"/>
    </source>
</evidence>
<evidence type="ECO:0000256" key="9">
    <source>
        <dbReference type="SAM" id="MobiDB-lite"/>
    </source>
</evidence>
<evidence type="ECO:0000256" key="8">
    <source>
        <dbReference type="ARBA" id="ARBA00023049"/>
    </source>
</evidence>
<dbReference type="EMBL" id="KQ964537">
    <property type="protein sequence ID" value="KXN69380.1"/>
    <property type="molecule type" value="Genomic_DNA"/>
</dbReference>
<keyword evidence="6" id="KW-0378">Hydrolase</keyword>
<keyword evidence="4" id="KW-0479">Metal-binding</keyword>
<keyword evidence="12" id="KW-1185">Reference proteome</keyword>
<dbReference type="Gene3D" id="3.40.140.10">
    <property type="entry name" value="Cytidine Deaminase, domain 2"/>
    <property type="match status" value="1"/>
</dbReference>
<dbReference type="OMA" id="NSFTITH"/>
<evidence type="ECO:0000256" key="1">
    <source>
        <dbReference type="ARBA" id="ARBA00001947"/>
    </source>
</evidence>
<dbReference type="CDD" id="cd08066">
    <property type="entry name" value="MPN_AMSH_like"/>
    <property type="match status" value="1"/>
</dbReference>
<evidence type="ECO:0000313" key="12">
    <source>
        <dbReference type="Proteomes" id="UP000070444"/>
    </source>
</evidence>
<comment type="cofactor">
    <cofactor evidence="1">
        <name>Zn(2+)</name>
        <dbReference type="ChEBI" id="CHEBI:29105"/>
    </cofactor>
</comment>
<dbReference type="PANTHER" id="PTHR12947:SF13">
    <property type="entry name" value="FI19924P1"/>
    <property type="match status" value="1"/>
</dbReference>
<evidence type="ECO:0000256" key="7">
    <source>
        <dbReference type="ARBA" id="ARBA00022833"/>
    </source>
</evidence>
<dbReference type="AlphaFoldDB" id="A0A137P2X7"/>
<feature type="compositionally biased region" description="Pro residues" evidence="9">
    <location>
        <begin position="258"/>
        <end position="287"/>
    </location>
</feature>
<evidence type="ECO:0000259" key="10">
    <source>
        <dbReference type="PROSITE" id="PS50249"/>
    </source>
</evidence>
<dbReference type="GO" id="GO:0070530">
    <property type="term" value="F:K63-linked polyubiquitin modification-dependent protein binding"/>
    <property type="evidence" value="ECO:0007669"/>
    <property type="project" value="EnsemblFungi"/>
</dbReference>
<dbReference type="GO" id="GO:0070536">
    <property type="term" value="P:protein K63-linked deubiquitination"/>
    <property type="evidence" value="ECO:0007669"/>
    <property type="project" value="InterPro"/>
</dbReference>
<evidence type="ECO:0000256" key="2">
    <source>
        <dbReference type="ARBA" id="ARBA00010981"/>
    </source>
</evidence>
<proteinExistence type="inferred from homology"/>
<dbReference type="PANTHER" id="PTHR12947">
    <property type="entry name" value="AMSH-LIKE PROTEASE"/>
    <property type="match status" value="1"/>
</dbReference>
<reference evidence="11 12" key="1">
    <citation type="journal article" date="2015" name="Genome Biol. Evol.">
        <title>Phylogenomic analyses indicate that early fungi evolved digesting cell walls of algal ancestors of land plants.</title>
        <authorList>
            <person name="Chang Y."/>
            <person name="Wang S."/>
            <person name="Sekimoto S."/>
            <person name="Aerts A.L."/>
            <person name="Choi C."/>
            <person name="Clum A."/>
            <person name="LaButti K.M."/>
            <person name="Lindquist E.A."/>
            <person name="Yee Ngan C."/>
            <person name="Ohm R.A."/>
            <person name="Salamov A.A."/>
            <person name="Grigoriev I.V."/>
            <person name="Spatafora J.W."/>
            <person name="Berbee M.L."/>
        </authorList>
    </citation>
    <scope>NUCLEOTIDE SEQUENCE [LARGE SCALE GENOMIC DNA]</scope>
    <source>
        <strain evidence="11 12">NRRL 28638</strain>
    </source>
</reference>
<organism evidence="11 12">
    <name type="scientific">Conidiobolus coronatus (strain ATCC 28846 / CBS 209.66 / NRRL 28638)</name>
    <name type="common">Delacroixia coronata</name>
    <dbReference type="NCBI Taxonomy" id="796925"/>
    <lineage>
        <taxon>Eukaryota</taxon>
        <taxon>Fungi</taxon>
        <taxon>Fungi incertae sedis</taxon>
        <taxon>Zoopagomycota</taxon>
        <taxon>Entomophthoromycotina</taxon>
        <taxon>Entomophthoromycetes</taxon>
        <taxon>Entomophthorales</taxon>
        <taxon>Ancylistaceae</taxon>
        <taxon>Conidiobolus</taxon>
    </lineage>
</organism>
<dbReference type="STRING" id="796925.A0A137P2X7"/>
<keyword evidence="3" id="KW-0645">Protease</keyword>
<dbReference type="InterPro" id="IPR037518">
    <property type="entry name" value="MPN"/>
</dbReference>
<dbReference type="InterPro" id="IPR044098">
    <property type="entry name" value="STAMBP/STALP-like_MPN"/>
</dbReference>
<dbReference type="GO" id="GO:0005768">
    <property type="term" value="C:endosome"/>
    <property type="evidence" value="ECO:0007669"/>
    <property type="project" value="TreeGrafter"/>
</dbReference>
<dbReference type="GO" id="GO:0043130">
    <property type="term" value="F:ubiquitin binding"/>
    <property type="evidence" value="ECO:0007669"/>
    <property type="project" value="EnsemblFungi"/>
</dbReference>
<evidence type="ECO:0000313" key="11">
    <source>
        <dbReference type="EMBL" id="KXN69380.1"/>
    </source>
</evidence>
<protein>
    <recommendedName>
        <fullName evidence="10">MPN domain-containing protein</fullName>
    </recommendedName>
</protein>
<dbReference type="InterPro" id="IPR000555">
    <property type="entry name" value="JAMM/MPN+_dom"/>
</dbReference>
<dbReference type="GO" id="GO:0061578">
    <property type="term" value="F:K63-linked deubiquitinase activity"/>
    <property type="evidence" value="ECO:0007669"/>
    <property type="project" value="EnsemblFungi"/>
</dbReference>
<dbReference type="InterPro" id="IPR015063">
    <property type="entry name" value="USP8_dimer"/>
</dbReference>
<keyword evidence="5" id="KW-0833">Ubl conjugation pathway</keyword>
<dbReference type="PROSITE" id="PS50249">
    <property type="entry name" value="MPN"/>
    <property type="match status" value="1"/>
</dbReference>